<comment type="caution">
    <text evidence="1">The sequence shown here is derived from an EMBL/GenBank/DDBJ whole genome shotgun (WGS) entry which is preliminary data.</text>
</comment>
<dbReference type="Proteomes" id="UP000790709">
    <property type="component" value="Unassembled WGS sequence"/>
</dbReference>
<accession>A0ACB8AVQ9</accession>
<evidence type="ECO:0000313" key="2">
    <source>
        <dbReference type="Proteomes" id="UP000790709"/>
    </source>
</evidence>
<reference evidence="1" key="1">
    <citation type="journal article" date="2021" name="New Phytol.">
        <title>Evolutionary innovations through gain and loss of genes in the ectomycorrhizal Boletales.</title>
        <authorList>
            <person name="Wu G."/>
            <person name="Miyauchi S."/>
            <person name="Morin E."/>
            <person name="Kuo A."/>
            <person name="Drula E."/>
            <person name="Varga T."/>
            <person name="Kohler A."/>
            <person name="Feng B."/>
            <person name="Cao Y."/>
            <person name="Lipzen A."/>
            <person name="Daum C."/>
            <person name="Hundley H."/>
            <person name="Pangilinan J."/>
            <person name="Johnson J."/>
            <person name="Barry K."/>
            <person name="LaButti K."/>
            <person name="Ng V."/>
            <person name="Ahrendt S."/>
            <person name="Min B."/>
            <person name="Choi I.G."/>
            <person name="Park H."/>
            <person name="Plett J.M."/>
            <person name="Magnuson J."/>
            <person name="Spatafora J.W."/>
            <person name="Nagy L.G."/>
            <person name="Henrissat B."/>
            <person name="Grigoriev I.V."/>
            <person name="Yang Z.L."/>
            <person name="Xu J."/>
            <person name="Martin F.M."/>
        </authorList>
    </citation>
    <scope>NUCLEOTIDE SEQUENCE</scope>
    <source>
        <strain evidence="1">KUC20120723A-06</strain>
    </source>
</reference>
<proteinExistence type="predicted"/>
<organism evidence="1 2">
    <name type="scientific">Leucogyrophana mollusca</name>
    <dbReference type="NCBI Taxonomy" id="85980"/>
    <lineage>
        <taxon>Eukaryota</taxon>
        <taxon>Fungi</taxon>
        <taxon>Dikarya</taxon>
        <taxon>Basidiomycota</taxon>
        <taxon>Agaricomycotina</taxon>
        <taxon>Agaricomycetes</taxon>
        <taxon>Agaricomycetidae</taxon>
        <taxon>Boletales</taxon>
        <taxon>Boletales incertae sedis</taxon>
        <taxon>Leucogyrophana</taxon>
    </lineage>
</organism>
<feature type="non-terminal residue" evidence="1">
    <location>
        <position position="1"/>
    </location>
</feature>
<evidence type="ECO:0000313" key="1">
    <source>
        <dbReference type="EMBL" id="KAH7917455.1"/>
    </source>
</evidence>
<protein>
    <submittedName>
        <fullName evidence="1">Uncharacterized protein</fullName>
    </submittedName>
</protein>
<sequence>VATALPKIVSDFNALGDVTWVVTAYYLTQGGCMLVVGQILKLSRKKLVFLASIALFETGSLICALSKSMPVLIFGRAVAGCGAAG</sequence>
<keyword evidence="2" id="KW-1185">Reference proteome</keyword>
<gene>
    <name evidence="1" type="ORF">BV22DRAFT_1026302</name>
</gene>
<dbReference type="EMBL" id="MU267056">
    <property type="protein sequence ID" value="KAH7917455.1"/>
    <property type="molecule type" value="Genomic_DNA"/>
</dbReference>
<name>A0ACB8AVQ9_9AGAM</name>